<sequence length="272" mass="29348">MSALHGDAHAIGIQVDLCPHPAASASLISLNRGGGTIIPFFVSARLSVALRRHILPFDVGSSGLTGPDCPRGSLATFSDTHPLPPLLSLFLSLSLPPSPHTSASSSRRQGQGEGLSFFAGGGGEEKREGGGVERPPLFAAAKGSSLPQEEMGSSSRGRQQLRAMLRKNWLLKTRHPFATAAELLLPTVVMLLLIGVRTRVDTQIHPVQAYIRKSMFVEVGKSETSPPFQRILELLVSRGEDLAFVPDTEETRTMLDVLSFRFPLLKVVTLHF</sequence>
<feature type="compositionally biased region" description="Polar residues" evidence="1">
    <location>
        <begin position="145"/>
        <end position="157"/>
    </location>
</feature>
<dbReference type="EMBL" id="NMUH01000444">
    <property type="protein sequence ID" value="MQL79264.1"/>
    <property type="molecule type" value="Genomic_DNA"/>
</dbReference>
<reference evidence="2" key="1">
    <citation type="submission" date="2017-07" db="EMBL/GenBank/DDBJ databases">
        <title>Taro Niue Genome Assembly and Annotation.</title>
        <authorList>
            <person name="Atibalentja N."/>
            <person name="Keating K."/>
            <person name="Fields C.J."/>
        </authorList>
    </citation>
    <scope>NUCLEOTIDE SEQUENCE</scope>
    <source>
        <strain evidence="2">Niue_2</strain>
        <tissue evidence="2">Leaf</tissue>
    </source>
</reference>
<accession>A0A843UBL1</accession>
<evidence type="ECO:0000313" key="3">
    <source>
        <dbReference type="Proteomes" id="UP000652761"/>
    </source>
</evidence>
<dbReference type="AlphaFoldDB" id="A0A843UBL1"/>
<name>A0A843UBL1_COLES</name>
<protein>
    <submittedName>
        <fullName evidence="2">Uncharacterized protein</fullName>
    </submittedName>
</protein>
<evidence type="ECO:0000313" key="2">
    <source>
        <dbReference type="EMBL" id="MQL79264.1"/>
    </source>
</evidence>
<organism evidence="2 3">
    <name type="scientific">Colocasia esculenta</name>
    <name type="common">Wild taro</name>
    <name type="synonym">Arum esculentum</name>
    <dbReference type="NCBI Taxonomy" id="4460"/>
    <lineage>
        <taxon>Eukaryota</taxon>
        <taxon>Viridiplantae</taxon>
        <taxon>Streptophyta</taxon>
        <taxon>Embryophyta</taxon>
        <taxon>Tracheophyta</taxon>
        <taxon>Spermatophyta</taxon>
        <taxon>Magnoliopsida</taxon>
        <taxon>Liliopsida</taxon>
        <taxon>Araceae</taxon>
        <taxon>Aroideae</taxon>
        <taxon>Colocasieae</taxon>
        <taxon>Colocasia</taxon>
    </lineage>
</organism>
<gene>
    <name evidence="2" type="ORF">Taro_011705</name>
</gene>
<comment type="caution">
    <text evidence="2">The sequence shown here is derived from an EMBL/GenBank/DDBJ whole genome shotgun (WGS) entry which is preliminary data.</text>
</comment>
<feature type="region of interest" description="Disordered" evidence="1">
    <location>
        <begin position="100"/>
        <end position="157"/>
    </location>
</feature>
<dbReference type="Proteomes" id="UP000652761">
    <property type="component" value="Unassembled WGS sequence"/>
</dbReference>
<dbReference type="OrthoDB" id="10255969at2759"/>
<keyword evidence="3" id="KW-1185">Reference proteome</keyword>
<evidence type="ECO:0000256" key="1">
    <source>
        <dbReference type="SAM" id="MobiDB-lite"/>
    </source>
</evidence>
<proteinExistence type="predicted"/>